<dbReference type="EMBL" id="PQGG01000024">
    <property type="protein sequence ID" value="POP52805.1"/>
    <property type="molecule type" value="Genomic_DNA"/>
</dbReference>
<dbReference type="PANTHER" id="PTHR12992">
    <property type="entry name" value="NUDIX HYDROLASE"/>
    <property type="match status" value="1"/>
</dbReference>
<reference evidence="2" key="1">
    <citation type="submission" date="2018-01" db="EMBL/GenBank/DDBJ databases">
        <authorList>
            <person name="Yu X.-D."/>
        </authorList>
    </citation>
    <scope>NUCLEOTIDE SEQUENCE</scope>
    <source>
        <strain evidence="2">ZX-21</strain>
    </source>
</reference>
<proteinExistence type="predicted"/>
<dbReference type="Pfam" id="PF00293">
    <property type="entry name" value="NUDIX"/>
    <property type="match status" value="1"/>
</dbReference>
<dbReference type="Proteomes" id="UP000237222">
    <property type="component" value="Unassembled WGS sequence"/>
</dbReference>
<protein>
    <submittedName>
        <fullName evidence="2">CoA pyrophosphatase</fullName>
    </submittedName>
</protein>
<accession>A0A2S4HFN5</accession>
<dbReference type="OrthoDB" id="7056880at2"/>
<dbReference type="AlphaFoldDB" id="A0A2S4HFN5"/>
<evidence type="ECO:0000259" key="1">
    <source>
        <dbReference type="PROSITE" id="PS51462"/>
    </source>
</evidence>
<comment type="caution">
    <text evidence="2">The sequence shown here is derived from an EMBL/GenBank/DDBJ whole genome shotgun (WGS) entry which is preliminary data.</text>
</comment>
<dbReference type="PROSITE" id="PS51462">
    <property type="entry name" value="NUDIX"/>
    <property type="match status" value="1"/>
</dbReference>
<gene>
    <name evidence="2" type="ORF">C0068_10385</name>
</gene>
<evidence type="ECO:0000313" key="3">
    <source>
        <dbReference type="Proteomes" id="UP000237222"/>
    </source>
</evidence>
<sequence length="198" mass="23044">MSGKTSEEVALQHIIERLDKFKPRQRWWRRWVKRSAVALILRELNDHIEVLMIKRADREGDPWSGHMAFPGGRMDRDDVTGLRTAIRETEEETGIYLEKAGHCIGRLSDIVSRPHSGRRPMVVTPYVFKLHTAVSIQANHEVAEAVWIPLSFLMDPSQRDTMEWRRGKLAMTLPCYHFGKRRIWGMSLKMLDELLSLV</sequence>
<dbReference type="GO" id="GO:0010945">
    <property type="term" value="F:coenzyme A diphosphatase activity"/>
    <property type="evidence" value="ECO:0007669"/>
    <property type="project" value="InterPro"/>
</dbReference>
<dbReference type="CDD" id="cd03426">
    <property type="entry name" value="NUDIX_CoAse_Nudt7"/>
    <property type="match status" value="1"/>
</dbReference>
<dbReference type="SUPFAM" id="SSF55811">
    <property type="entry name" value="Nudix"/>
    <property type="match status" value="1"/>
</dbReference>
<dbReference type="Gene3D" id="3.90.79.10">
    <property type="entry name" value="Nucleoside Triphosphate Pyrophosphohydrolase"/>
    <property type="match status" value="1"/>
</dbReference>
<organism evidence="2 3">
    <name type="scientific">Zhongshania marina</name>
    <dbReference type="NCBI Taxonomy" id="2304603"/>
    <lineage>
        <taxon>Bacteria</taxon>
        <taxon>Pseudomonadati</taxon>
        <taxon>Pseudomonadota</taxon>
        <taxon>Gammaproteobacteria</taxon>
        <taxon>Cellvibrionales</taxon>
        <taxon>Spongiibacteraceae</taxon>
        <taxon>Zhongshania</taxon>
    </lineage>
</organism>
<feature type="domain" description="Nudix hydrolase" evidence="1">
    <location>
        <begin position="31"/>
        <end position="172"/>
    </location>
</feature>
<dbReference type="InterPro" id="IPR000086">
    <property type="entry name" value="NUDIX_hydrolase_dom"/>
</dbReference>
<evidence type="ECO:0000313" key="2">
    <source>
        <dbReference type="EMBL" id="POP52805.1"/>
    </source>
</evidence>
<dbReference type="InterPro" id="IPR045121">
    <property type="entry name" value="CoAse"/>
</dbReference>
<dbReference type="RefSeq" id="WP_103684428.1">
    <property type="nucleotide sequence ID" value="NZ_PQGG01000024.1"/>
</dbReference>
<name>A0A2S4HFN5_9GAMM</name>
<dbReference type="InterPro" id="IPR015797">
    <property type="entry name" value="NUDIX_hydrolase-like_dom_sf"/>
</dbReference>
<dbReference type="PANTHER" id="PTHR12992:SF44">
    <property type="entry name" value="NUDIX HYDROLASE DOMAIN-CONTAINING PROTEIN"/>
    <property type="match status" value="1"/>
</dbReference>